<dbReference type="EMBL" id="SZVO01000002">
    <property type="protein sequence ID" value="TKT93263.1"/>
    <property type="molecule type" value="Genomic_DNA"/>
</dbReference>
<evidence type="ECO:0000313" key="2">
    <source>
        <dbReference type="Proteomes" id="UP000304900"/>
    </source>
</evidence>
<name>A0A4V6BKL3_9BACT</name>
<dbReference type="Proteomes" id="UP000304900">
    <property type="component" value="Unassembled WGS sequence"/>
</dbReference>
<sequence>MKASVFVFIVFLTITLGSCKEKEDAGPDLTSQLVGVRNTDYLILNQDDRSIIAQAKLNAANSIIKFSKKDNNTLHVQITLHDSKVEVQESFEAVVTEDKDKSDHFGRTGLLNNYRLVYKNAKGQEYNTGISLYKSGNVIGGLSYAVDKKDLMMSFGY</sequence>
<comment type="caution">
    <text evidence="1">The sequence shown here is derived from an EMBL/GenBank/DDBJ whole genome shotgun (WGS) entry which is preliminary data.</text>
</comment>
<dbReference type="AlphaFoldDB" id="A0A4V6BKL3"/>
<keyword evidence="2" id="KW-1185">Reference proteome</keyword>
<organism evidence="1 2">
    <name type="scientific">Dyadobacter frigoris</name>
    <dbReference type="NCBI Taxonomy" id="2576211"/>
    <lineage>
        <taxon>Bacteria</taxon>
        <taxon>Pseudomonadati</taxon>
        <taxon>Bacteroidota</taxon>
        <taxon>Cytophagia</taxon>
        <taxon>Cytophagales</taxon>
        <taxon>Spirosomataceae</taxon>
        <taxon>Dyadobacter</taxon>
    </lineage>
</organism>
<proteinExistence type="predicted"/>
<reference evidence="1 2" key="1">
    <citation type="submission" date="2019-05" db="EMBL/GenBank/DDBJ databases">
        <title>Dyadobacter AR-3-8 sp. nov., isolated from arctic soil.</title>
        <authorList>
            <person name="Chaudhary D.K."/>
        </authorList>
    </citation>
    <scope>NUCLEOTIDE SEQUENCE [LARGE SCALE GENOMIC DNA]</scope>
    <source>
        <strain evidence="1 2">AR-3-8</strain>
    </source>
</reference>
<protein>
    <submittedName>
        <fullName evidence="1">Uncharacterized protein</fullName>
    </submittedName>
</protein>
<dbReference type="RefSeq" id="WP_137338939.1">
    <property type="nucleotide sequence ID" value="NZ_BSQH01000012.1"/>
</dbReference>
<gene>
    <name evidence="1" type="ORF">FDK13_05250</name>
</gene>
<accession>A0A4V6BKL3</accession>
<dbReference type="PROSITE" id="PS51257">
    <property type="entry name" value="PROKAR_LIPOPROTEIN"/>
    <property type="match status" value="1"/>
</dbReference>
<evidence type="ECO:0000313" key="1">
    <source>
        <dbReference type="EMBL" id="TKT93263.1"/>
    </source>
</evidence>